<organism evidence="1 2">
    <name type="scientific">Candidatus Syntrophosphaera thermopropionivorans</name>
    <dbReference type="NCBI Taxonomy" id="2593015"/>
    <lineage>
        <taxon>Bacteria</taxon>
        <taxon>Pseudomonadati</taxon>
        <taxon>Candidatus Cloacimonadota</taxon>
        <taxon>Candidatus Cloacimonadia</taxon>
        <taxon>Candidatus Cloacimonadales</taxon>
        <taxon>Candidatus Cloacimonadaceae</taxon>
        <taxon>Candidatus Syntrophosphaera</taxon>
    </lineage>
</organism>
<proteinExistence type="predicted"/>
<sequence>MKAIIKRWGLFLAINFLVLLVLGIILQLLRINPNNVISLLIYCAIFGFAGSFISLFLSKPMAKSSYRITPITRQNATGKALALYEMIEQMAAYKHIKMPEVGIYPSPDNNAFATGASRNNSLIAFSSGIMENLNIDELGAVAGHEMTHITEGDMVTTTLLMGTINTFVIFISHLLAIILSGGRNREQGFGRGTQFFFAILIQNILMIFANIAICAYSRHREYVADAGSARLTSPVQMMIALEKISNKFVPPTKKDAYTIAKINYKGSATLFSTHPPIEKRIERLRRMMEKEGSR</sequence>
<protein>
    <submittedName>
        <fullName evidence="1">Protease HtpX</fullName>
        <ecNumber evidence="1">3.4.24.-</ecNumber>
    </submittedName>
</protein>
<reference evidence="1" key="1">
    <citation type="submission" date="2019-03" db="EMBL/GenBank/DDBJ databases">
        <title>Candidatus Syntrophosphaera thermopropionivorans: a novel player in syntrophic propionate oxidation during anaerobic digestion.</title>
        <authorList>
            <person name="Dyksma S."/>
        </authorList>
    </citation>
    <scope>NUCLEOTIDE SEQUENCE</scope>
    <source>
        <strain evidence="1">W5</strain>
    </source>
</reference>
<dbReference type="Proteomes" id="UP000294588">
    <property type="component" value="Unassembled WGS sequence"/>
</dbReference>
<gene>
    <name evidence="1" type="primary">htpX</name>
    <name evidence="1" type="ORF">E0946_04980</name>
</gene>
<keyword evidence="1" id="KW-0645">Protease</keyword>
<evidence type="ECO:0000313" key="2">
    <source>
        <dbReference type="Proteomes" id="UP000294588"/>
    </source>
</evidence>
<keyword evidence="1" id="KW-0378">Hydrolase</keyword>
<name>A0AC61QIQ4_9BACT</name>
<accession>A0AC61QIQ4</accession>
<dbReference type="EC" id="3.4.24.-" evidence="1"/>
<dbReference type="EMBL" id="SMOG01000014">
    <property type="protein sequence ID" value="TDF72833.1"/>
    <property type="molecule type" value="Genomic_DNA"/>
</dbReference>
<evidence type="ECO:0000313" key="1">
    <source>
        <dbReference type="EMBL" id="TDF72833.1"/>
    </source>
</evidence>
<comment type="caution">
    <text evidence="1">The sequence shown here is derived from an EMBL/GenBank/DDBJ whole genome shotgun (WGS) entry which is preliminary data.</text>
</comment>
<keyword evidence="2" id="KW-1185">Reference proteome</keyword>